<evidence type="ECO:0000259" key="4">
    <source>
        <dbReference type="PROSITE" id="PS50949"/>
    </source>
</evidence>
<evidence type="ECO:0000313" key="6">
    <source>
        <dbReference type="Proteomes" id="UP001501237"/>
    </source>
</evidence>
<reference evidence="6" key="1">
    <citation type="journal article" date="2019" name="Int. J. Syst. Evol. Microbiol.">
        <title>The Global Catalogue of Microorganisms (GCM) 10K type strain sequencing project: providing services to taxonomists for standard genome sequencing and annotation.</title>
        <authorList>
            <consortium name="The Broad Institute Genomics Platform"/>
            <consortium name="The Broad Institute Genome Sequencing Center for Infectious Disease"/>
            <person name="Wu L."/>
            <person name="Ma J."/>
        </authorList>
    </citation>
    <scope>NUCLEOTIDE SEQUENCE [LARGE SCALE GENOMIC DNA]</scope>
    <source>
        <strain evidence="6">JCM 9377</strain>
    </source>
</reference>
<sequence length="244" mass="26956">MARRSVIDDVTETIAFQIASGAFQVGEHLPSIRQLAVRYEINPATVQQVLGRLRSAGFVEVHQGLGAVVRDVRLYGGIETWRYLFRFSGRLPGLAAQIVAEVLETKRLYVRLVLTSISENPGRYDLAPFDRAVRSFELLARGGDATPQDLHKATLHLLRTCMSITERGIGLGVLNSVGGMLGEVPEVLGVVYADPEAAAWWWRHLVTTASSGALDQDSIALLLTLLNDWDTEITLRLQDVLQEH</sequence>
<dbReference type="PANTHER" id="PTHR38445">
    <property type="entry name" value="HTH-TYPE TRANSCRIPTIONAL REPRESSOR YTRA"/>
    <property type="match status" value="1"/>
</dbReference>
<name>A0ABP6Q860_9ACTN</name>
<comment type="caution">
    <text evidence="5">The sequence shown here is derived from an EMBL/GenBank/DDBJ whole genome shotgun (WGS) entry which is preliminary data.</text>
</comment>
<dbReference type="InterPro" id="IPR000524">
    <property type="entry name" value="Tscrpt_reg_HTH_GntR"/>
</dbReference>
<keyword evidence="6" id="KW-1185">Reference proteome</keyword>
<dbReference type="SUPFAM" id="SSF46785">
    <property type="entry name" value="Winged helix' DNA-binding domain"/>
    <property type="match status" value="1"/>
</dbReference>
<dbReference type="EMBL" id="BAAAUV010000005">
    <property type="protein sequence ID" value="GAA3208297.1"/>
    <property type="molecule type" value="Genomic_DNA"/>
</dbReference>
<proteinExistence type="predicted"/>
<dbReference type="Pfam" id="PF00392">
    <property type="entry name" value="GntR"/>
    <property type="match status" value="1"/>
</dbReference>
<organism evidence="5 6">
    <name type="scientific">Actinocorallia longicatena</name>
    <dbReference type="NCBI Taxonomy" id="111803"/>
    <lineage>
        <taxon>Bacteria</taxon>
        <taxon>Bacillati</taxon>
        <taxon>Actinomycetota</taxon>
        <taxon>Actinomycetes</taxon>
        <taxon>Streptosporangiales</taxon>
        <taxon>Thermomonosporaceae</taxon>
        <taxon>Actinocorallia</taxon>
    </lineage>
</organism>
<keyword evidence="1" id="KW-0805">Transcription regulation</keyword>
<dbReference type="Gene3D" id="1.10.10.10">
    <property type="entry name" value="Winged helix-like DNA-binding domain superfamily/Winged helix DNA-binding domain"/>
    <property type="match status" value="1"/>
</dbReference>
<keyword evidence="2" id="KW-0238">DNA-binding</keyword>
<evidence type="ECO:0000256" key="1">
    <source>
        <dbReference type="ARBA" id="ARBA00023015"/>
    </source>
</evidence>
<evidence type="ECO:0000256" key="3">
    <source>
        <dbReference type="ARBA" id="ARBA00023163"/>
    </source>
</evidence>
<gene>
    <name evidence="5" type="ORF">GCM10010468_25180</name>
</gene>
<dbReference type="InterPro" id="IPR036388">
    <property type="entry name" value="WH-like_DNA-bd_sf"/>
</dbReference>
<dbReference type="InterPro" id="IPR036390">
    <property type="entry name" value="WH_DNA-bd_sf"/>
</dbReference>
<dbReference type="Proteomes" id="UP001501237">
    <property type="component" value="Unassembled WGS sequence"/>
</dbReference>
<dbReference type="RefSeq" id="WP_344826591.1">
    <property type="nucleotide sequence ID" value="NZ_BAAAUV010000005.1"/>
</dbReference>
<evidence type="ECO:0000313" key="5">
    <source>
        <dbReference type="EMBL" id="GAA3208297.1"/>
    </source>
</evidence>
<dbReference type="CDD" id="cd07377">
    <property type="entry name" value="WHTH_GntR"/>
    <property type="match status" value="1"/>
</dbReference>
<evidence type="ECO:0000256" key="2">
    <source>
        <dbReference type="ARBA" id="ARBA00023125"/>
    </source>
</evidence>
<keyword evidence="3" id="KW-0804">Transcription</keyword>
<dbReference type="SMART" id="SM00345">
    <property type="entry name" value="HTH_GNTR"/>
    <property type="match status" value="1"/>
</dbReference>
<feature type="domain" description="HTH gntR-type" evidence="4">
    <location>
        <begin position="4"/>
        <end position="72"/>
    </location>
</feature>
<accession>A0ABP6Q860</accession>
<dbReference type="PROSITE" id="PS50949">
    <property type="entry name" value="HTH_GNTR"/>
    <property type="match status" value="1"/>
</dbReference>
<protein>
    <recommendedName>
        <fullName evidence="4">HTH gntR-type domain-containing protein</fullName>
    </recommendedName>
</protein>
<dbReference type="PANTHER" id="PTHR38445:SF9">
    <property type="entry name" value="HTH-TYPE TRANSCRIPTIONAL REPRESSOR YTRA"/>
    <property type="match status" value="1"/>
</dbReference>